<evidence type="ECO:0000256" key="6">
    <source>
        <dbReference type="ARBA" id="ARBA00039017"/>
    </source>
</evidence>
<dbReference type="PANTHER" id="PTHR11080:SF2">
    <property type="entry name" value="LD05707P"/>
    <property type="match status" value="1"/>
</dbReference>
<evidence type="ECO:0000313" key="9">
    <source>
        <dbReference type="EMBL" id="QRQ82385.1"/>
    </source>
</evidence>
<dbReference type="AlphaFoldDB" id="A0A892ZFZ9"/>
<evidence type="ECO:0000256" key="3">
    <source>
        <dbReference type="ARBA" id="ARBA00022723"/>
    </source>
</evidence>
<evidence type="ECO:0000256" key="2">
    <source>
        <dbReference type="ARBA" id="ARBA00022642"/>
    </source>
</evidence>
<dbReference type="RefSeq" id="WP_230339669.1">
    <property type="nucleotide sequence ID" value="NZ_CP069798.1"/>
</dbReference>
<dbReference type="Pfam" id="PF00857">
    <property type="entry name" value="Isochorismatase"/>
    <property type="match status" value="1"/>
</dbReference>
<protein>
    <recommendedName>
        <fullName evidence="6">nicotinamidase</fullName>
        <ecNumber evidence="6">3.5.1.19</ecNumber>
    </recommendedName>
    <alternativeName>
        <fullName evidence="7">Nicotinamide deamidase</fullName>
    </alternativeName>
</protein>
<evidence type="ECO:0000259" key="8">
    <source>
        <dbReference type="Pfam" id="PF00857"/>
    </source>
</evidence>
<dbReference type="PANTHER" id="PTHR11080">
    <property type="entry name" value="PYRAZINAMIDASE/NICOTINAMIDASE"/>
    <property type="match status" value="1"/>
</dbReference>
<keyword evidence="10" id="KW-1185">Reference proteome</keyword>
<dbReference type="InterPro" id="IPR036380">
    <property type="entry name" value="Isochorismatase-like_sf"/>
</dbReference>
<dbReference type="InterPro" id="IPR000868">
    <property type="entry name" value="Isochorismatase-like_dom"/>
</dbReference>
<keyword evidence="3" id="KW-0479">Metal-binding</keyword>
<dbReference type="GO" id="GO:0008936">
    <property type="term" value="F:nicotinamidase activity"/>
    <property type="evidence" value="ECO:0007669"/>
    <property type="project" value="UniProtKB-EC"/>
</dbReference>
<evidence type="ECO:0000256" key="1">
    <source>
        <dbReference type="ARBA" id="ARBA00006336"/>
    </source>
</evidence>
<dbReference type="SUPFAM" id="SSF52499">
    <property type="entry name" value="Isochorismatase-like hydrolases"/>
    <property type="match status" value="1"/>
</dbReference>
<proteinExistence type="inferred from homology"/>
<keyword evidence="2" id="KW-0662">Pyridine nucleotide biosynthesis</keyword>
<sequence length="215" mass="22912">MSVVAIDVDAQRAFSPLCPQELPVAEGDLIVPELNAQAALADWRVLTRDAHSAQAVWVVDTPAEMLQALPYPNADLTWVRHAEVGSEGFLPLPGLPAPEDYDFLVHKGLDTHMHPYGACFHDMAGRISTGLLEWLQVRGADCVIVGGLATDYCVKDTVLQLCGHGQWQVLVNLAACRGIAASTTASATAQMQAAGAVLLPDAAAVAAWLQAHRPF</sequence>
<dbReference type="EMBL" id="CP069798">
    <property type="protein sequence ID" value="QRQ82385.1"/>
    <property type="molecule type" value="Genomic_DNA"/>
</dbReference>
<gene>
    <name evidence="9" type="ORF">JQU52_02960</name>
</gene>
<accession>A0A892ZFZ9</accession>
<dbReference type="Proteomes" id="UP000653156">
    <property type="component" value="Chromosome"/>
</dbReference>
<dbReference type="EC" id="3.5.1.19" evidence="6"/>
<evidence type="ECO:0000256" key="4">
    <source>
        <dbReference type="ARBA" id="ARBA00022801"/>
    </source>
</evidence>
<evidence type="ECO:0000256" key="7">
    <source>
        <dbReference type="ARBA" id="ARBA00043224"/>
    </source>
</evidence>
<dbReference type="InterPro" id="IPR052347">
    <property type="entry name" value="Isochorismatase_Nicotinamidase"/>
</dbReference>
<evidence type="ECO:0000313" key="10">
    <source>
        <dbReference type="Proteomes" id="UP000653156"/>
    </source>
</evidence>
<evidence type="ECO:0000256" key="5">
    <source>
        <dbReference type="ARBA" id="ARBA00037900"/>
    </source>
</evidence>
<dbReference type="Gene3D" id="3.40.50.850">
    <property type="entry name" value="Isochorismatase-like"/>
    <property type="match status" value="1"/>
</dbReference>
<feature type="domain" description="Isochorismatase-like" evidence="8">
    <location>
        <begin position="55"/>
        <end position="198"/>
    </location>
</feature>
<keyword evidence="4" id="KW-0378">Hydrolase</keyword>
<dbReference type="KEGG" id="ptes:JQU52_02960"/>
<name>A0A892ZFZ9_9NEIS</name>
<reference evidence="9" key="1">
    <citation type="submission" date="2021-02" db="EMBL/GenBank/DDBJ databases">
        <title>Neisseriaceae sp. 26B isolated from the cloaca of a Common Toad-headed Turtle (Mesoclemmys nasuta).</title>
        <authorList>
            <person name="Spergser J."/>
            <person name="Busse H.-J."/>
        </authorList>
    </citation>
    <scope>NUCLEOTIDE SEQUENCE</scope>
    <source>
        <strain evidence="9">26B</strain>
    </source>
</reference>
<organism evidence="9 10">
    <name type="scientific">Paralysiella testudinis</name>
    <dbReference type="NCBI Taxonomy" id="2809020"/>
    <lineage>
        <taxon>Bacteria</taxon>
        <taxon>Pseudomonadati</taxon>
        <taxon>Pseudomonadota</taxon>
        <taxon>Betaproteobacteria</taxon>
        <taxon>Neisseriales</taxon>
        <taxon>Neisseriaceae</taxon>
        <taxon>Paralysiella</taxon>
    </lineage>
</organism>
<dbReference type="GO" id="GO:0019363">
    <property type="term" value="P:pyridine nucleotide biosynthetic process"/>
    <property type="evidence" value="ECO:0007669"/>
    <property type="project" value="UniProtKB-KW"/>
</dbReference>
<dbReference type="GO" id="GO:0046872">
    <property type="term" value="F:metal ion binding"/>
    <property type="evidence" value="ECO:0007669"/>
    <property type="project" value="UniProtKB-KW"/>
</dbReference>
<comment type="similarity">
    <text evidence="1">Belongs to the isochorismatase family.</text>
</comment>
<comment type="pathway">
    <text evidence="5">Cofactor biosynthesis; nicotinate biosynthesis; nicotinate from nicotinamide: step 1/1.</text>
</comment>